<evidence type="ECO:0000313" key="2">
    <source>
        <dbReference type="Proteomes" id="UP000187406"/>
    </source>
</evidence>
<comment type="caution">
    <text evidence="1">The sequence shown here is derived from an EMBL/GenBank/DDBJ whole genome shotgun (WGS) entry which is preliminary data.</text>
</comment>
<organism evidence="1 2">
    <name type="scientific">Cephalotus follicularis</name>
    <name type="common">Albany pitcher plant</name>
    <dbReference type="NCBI Taxonomy" id="3775"/>
    <lineage>
        <taxon>Eukaryota</taxon>
        <taxon>Viridiplantae</taxon>
        <taxon>Streptophyta</taxon>
        <taxon>Embryophyta</taxon>
        <taxon>Tracheophyta</taxon>
        <taxon>Spermatophyta</taxon>
        <taxon>Magnoliopsida</taxon>
        <taxon>eudicotyledons</taxon>
        <taxon>Gunneridae</taxon>
        <taxon>Pentapetalae</taxon>
        <taxon>rosids</taxon>
        <taxon>fabids</taxon>
        <taxon>Oxalidales</taxon>
        <taxon>Cephalotaceae</taxon>
        <taxon>Cephalotus</taxon>
    </lineage>
</organism>
<sequence>MIKYLSHFQGMKSAFKVLMIVKVPRAENVRADQLSKLATAEELEKNQTVLVDYLDRPTISEVDVMDIDVPHGPNLMTSFINWLRNGILPEDPMEARNLVYTANRF</sequence>
<protein>
    <recommendedName>
        <fullName evidence="3">RVT_3 domain-containing protein</fullName>
    </recommendedName>
</protein>
<evidence type="ECO:0008006" key="3">
    <source>
        <dbReference type="Google" id="ProtNLM"/>
    </source>
</evidence>
<accession>A0A1Q3BBB9</accession>
<dbReference type="Proteomes" id="UP000187406">
    <property type="component" value="Unassembled WGS sequence"/>
</dbReference>
<proteinExistence type="predicted"/>
<reference evidence="2" key="1">
    <citation type="submission" date="2016-04" db="EMBL/GenBank/DDBJ databases">
        <title>Cephalotus genome sequencing.</title>
        <authorList>
            <person name="Fukushima K."/>
            <person name="Hasebe M."/>
            <person name="Fang X."/>
        </authorList>
    </citation>
    <scope>NUCLEOTIDE SEQUENCE [LARGE SCALE GENOMIC DNA]</scope>
    <source>
        <strain evidence="2">cv. St1</strain>
    </source>
</reference>
<evidence type="ECO:0000313" key="1">
    <source>
        <dbReference type="EMBL" id="GAV65073.1"/>
    </source>
</evidence>
<dbReference type="InParanoid" id="A0A1Q3BBB9"/>
<dbReference type="AlphaFoldDB" id="A0A1Q3BBB9"/>
<name>A0A1Q3BBB9_CEPFO</name>
<dbReference type="OrthoDB" id="1740909at2759"/>
<keyword evidence="2" id="KW-1185">Reference proteome</keyword>
<dbReference type="EMBL" id="BDDD01000385">
    <property type="protein sequence ID" value="GAV65073.1"/>
    <property type="molecule type" value="Genomic_DNA"/>
</dbReference>
<gene>
    <name evidence="1" type="ORF">CFOL_v3_08588</name>
</gene>